<keyword evidence="3" id="KW-1185">Reference proteome</keyword>
<dbReference type="AlphaFoldDB" id="A0A9Q1JLR0"/>
<organism evidence="2 3">
    <name type="scientific">Carnegiea gigantea</name>
    <dbReference type="NCBI Taxonomy" id="171969"/>
    <lineage>
        <taxon>Eukaryota</taxon>
        <taxon>Viridiplantae</taxon>
        <taxon>Streptophyta</taxon>
        <taxon>Embryophyta</taxon>
        <taxon>Tracheophyta</taxon>
        <taxon>Spermatophyta</taxon>
        <taxon>Magnoliopsida</taxon>
        <taxon>eudicotyledons</taxon>
        <taxon>Gunneridae</taxon>
        <taxon>Pentapetalae</taxon>
        <taxon>Caryophyllales</taxon>
        <taxon>Cactineae</taxon>
        <taxon>Cactaceae</taxon>
        <taxon>Cactoideae</taxon>
        <taxon>Echinocereeae</taxon>
        <taxon>Carnegiea</taxon>
    </lineage>
</organism>
<name>A0A9Q1JLR0_9CARY</name>
<comment type="caution">
    <text evidence="2">The sequence shown here is derived from an EMBL/GenBank/DDBJ whole genome shotgun (WGS) entry which is preliminary data.</text>
</comment>
<proteinExistence type="predicted"/>
<evidence type="ECO:0000313" key="2">
    <source>
        <dbReference type="EMBL" id="KAJ8423918.1"/>
    </source>
</evidence>
<dbReference type="EMBL" id="JAKOGI010001827">
    <property type="protein sequence ID" value="KAJ8423918.1"/>
    <property type="molecule type" value="Genomic_DNA"/>
</dbReference>
<gene>
    <name evidence="2" type="ORF">Cgig2_014320</name>
</gene>
<reference evidence="2" key="1">
    <citation type="submission" date="2022-04" db="EMBL/GenBank/DDBJ databases">
        <title>Carnegiea gigantea Genome sequencing and assembly v2.</title>
        <authorList>
            <person name="Copetti D."/>
            <person name="Sanderson M.J."/>
            <person name="Burquez A."/>
            <person name="Wojciechowski M.F."/>
        </authorList>
    </citation>
    <scope>NUCLEOTIDE SEQUENCE</scope>
    <source>
        <strain evidence="2">SGP5-SGP5p</strain>
        <tissue evidence="2">Aerial part</tissue>
    </source>
</reference>
<accession>A0A9Q1JLR0</accession>
<evidence type="ECO:0000313" key="3">
    <source>
        <dbReference type="Proteomes" id="UP001153076"/>
    </source>
</evidence>
<evidence type="ECO:0000256" key="1">
    <source>
        <dbReference type="SAM" id="Coils"/>
    </source>
</evidence>
<protein>
    <submittedName>
        <fullName evidence="2">Uncharacterized protein</fullName>
    </submittedName>
</protein>
<dbReference type="OrthoDB" id="1280499at2759"/>
<feature type="coiled-coil region" evidence="1">
    <location>
        <begin position="72"/>
        <end position="106"/>
    </location>
</feature>
<dbReference type="Proteomes" id="UP001153076">
    <property type="component" value="Unassembled WGS sequence"/>
</dbReference>
<sequence length="159" mass="18628">MDPLLTPMEEDEDRVYIPSQPQIENTVNQSFNIENNDTGILGPGVKTNGPKRMGSVAMMNEKLDTMLKVIISEKKTREVEREERMIERLERTKKRQRKEINNKMQVAMMELLIHKKRMILFGLPNDDSRAQWLTYMKSMARNECGCVFRLSVDLVMNMF</sequence>
<keyword evidence="1" id="KW-0175">Coiled coil</keyword>